<organism evidence="5 6">
    <name type="scientific">Streptomyces mangrovi</name>
    <dbReference type="NCBI Taxonomy" id="1206892"/>
    <lineage>
        <taxon>Bacteria</taxon>
        <taxon>Bacillati</taxon>
        <taxon>Actinomycetota</taxon>
        <taxon>Actinomycetes</taxon>
        <taxon>Kitasatosporales</taxon>
        <taxon>Streptomycetaceae</taxon>
        <taxon>Streptomyces</taxon>
    </lineage>
</organism>
<dbReference type="Gene3D" id="3.30.63.10">
    <property type="entry name" value="Guanylate Kinase phosphate binding domain"/>
    <property type="match status" value="1"/>
</dbReference>
<evidence type="ECO:0000256" key="3">
    <source>
        <dbReference type="ARBA" id="ARBA00022777"/>
    </source>
</evidence>
<feature type="domain" description="Guanylate kinase-like" evidence="4">
    <location>
        <begin position="17"/>
        <end position="195"/>
    </location>
</feature>
<reference evidence="6" key="1">
    <citation type="journal article" date="2019" name="Int. J. Syst. Evol. Microbiol.">
        <title>The Global Catalogue of Microorganisms (GCM) 10K type strain sequencing project: providing services to taxonomists for standard genome sequencing and annotation.</title>
        <authorList>
            <consortium name="The Broad Institute Genomics Platform"/>
            <consortium name="The Broad Institute Genome Sequencing Center for Infectious Disease"/>
            <person name="Wu L."/>
            <person name="Ma J."/>
        </authorList>
    </citation>
    <scope>NUCLEOTIDE SEQUENCE [LARGE SCALE GENOMIC DNA]</scope>
    <source>
        <strain evidence="6">CGMCC 4.7117</strain>
    </source>
</reference>
<comment type="similarity">
    <text evidence="1">Belongs to the guanylate kinase family.</text>
</comment>
<name>A0ABV9ITX6_9ACTN</name>
<dbReference type="InterPro" id="IPR027417">
    <property type="entry name" value="P-loop_NTPase"/>
</dbReference>
<keyword evidence="2" id="KW-0808">Transferase</keyword>
<dbReference type="SMART" id="SM00072">
    <property type="entry name" value="GuKc"/>
    <property type="match status" value="1"/>
</dbReference>
<dbReference type="EMBL" id="JBHSFR010000014">
    <property type="protein sequence ID" value="MFC4645607.1"/>
    <property type="molecule type" value="Genomic_DNA"/>
</dbReference>
<dbReference type="Gene3D" id="3.40.50.300">
    <property type="entry name" value="P-loop containing nucleotide triphosphate hydrolases"/>
    <property type="match status" value="1"/>
</dbReference>
<dbReference type="PANTHER" id="PTHR23117">
    <property type="entry name" value="GUANYLATE KINASE-RELATED"/>
    <property type="match status" value="1"/>
</dbReference>
<keyword evidence="3 5" id="KW-0418">Kinase</keyword>
<proteinExistence type="inferred from homology"/>
<accession>A0ABV9ITX6</accession>
<dbReference type="PANTHER" id="PTHR23117:SF13">
    <property type="entry name" value="GUANYLATE KINASE"/>
    <property type="match status" value="1"/>
</dbReference>
<evidence type="ECO:0000313" key="5">
    <source>
        <dbReference type="EMBL" id="MFC4645607.1"/>
    </source>
</evidence>
<dbReference type="PROSITE" id="PS50052">
    <property type="entry name" value="GUANYLATE_KINASE_2"/>
    <property type="match status" value="1"/>
</dbReference>
<evidence type="ECO:0000256" key="1">
    <source>
        <dbReference type="ARBA" id="ARBA00005790"/>
    </source>
</evidence>
<dbReference type="GO" id="GO:0016301">
    <property type="term" value="F:kinase activity"/>
    <property type="evidence" value="ECO:0007669"/>
    <property type="project" value="UniProtKB-KW"/>
</dbReference>
<gene>
    <name evidence="5" type="ORF">ACFPEU_26300</name>
</gene>
<evidence type="ECO:0000256" key="2">
    <source>
        <dbReference type="ARBA" id="ARBA00022679"/>
    </source>
</evidence>
<sequence length="226" mass="25998">MAMASEENEYLGVRPSGILMVLSGPSGIGKTSLAKSMREADPTLGYTYSVTTREPRKGTEEHYDFVSREKFLKMVDDGEFIQWIHPSFDEYYGTLRAPVDEALTQGRDLVFDYVPEGYLNLRRYYPHNTVGVFVMAPTVAEMKRRLAGRGTEEDAELTQRQEMAMRDFEFVGEHDYHVLNDDFDETLATLQAIRRAEKARLSRQPGVLEAYRRRAKPTLLRYYESA</sequence>
<comment type="caution">
    <text evidence="5">The sequence shown here is derived from an EMBL/GenBank/DDBJ whole genome shotgun (WGS) entry which is preliminary data.</text>
</comment>
<dbReference type="InterPro" id="IPR008144">
    <property type="entry name" value="Guanylate_kin-like_dom"/>
</dbReference>
<dbReference type="CDD" id="cd00071">
    <property type="entry name" value="GMPK"/>
    <property type="match status" value="1"/>
</dbReference>
<keyword evidence="6" id="KW-1185">Reference proteome</keyword>
<evidence type="ECO:0000259" key="4">
    <source>
        <dbReference type="PROSITE" id="PS50052"/>
    </source>
</evidence>
<evidence type="ECO:0000313" key="6">
    <source>
        <dbReference type="Proteomes" id="UP001595913"/>
    </source>
</evidence>
<dbReference type="Proteomes" id="UP001595913">
    <property type="component" value="Unassembled WGS sequence"/>
</dbReference>
<dbReference type="InterPro" id="IPR008145">
    <property type="entry name" value="GK/Ca_channel_bsu"/>
</dbReference>
<protein>
    <submittedName>
        <fullName evidence="5">Guanylate kinase</fullName>
    </submittedName>
</protein>
<dbReference type="Pfam" id="PF00625">
    <property type="entry name" value="Guanylate_kin"/>
    <property type="match status" value="1"/>
</dbReference>
<dbReference type="SUPFAM" id="SSF52540">
    <property type="entry name" value="P-loop containing nucleoside triphosphate hydrolases"/>
    <property type="match status" value="1"/>
</dbReference>